<organism evidence="3 4">
    <name type="scientific">Candidatus Accumulibacter proximus</name>
    <dbReference type="NCBI Taxonomy" id="2954385"/>
    <lineage>
        <taxon>Bacteria</taxon>
        <taxon>Pseudomonadati</taxon>
        <taxon>Pseudomonadota</taxon>
        <taxon>Betaproteobacteria</taxon>
        <taxon>Candidatus Accumulibacter</taxon>
    </lineage>
</organism>
<dbReference type="AlphaFoldDB" id="A0A935UHA3"/>
<dbReference type="InterPro" id="IPR051043">
    <property type="entry name" value="Sulfatase_Mod_Factor_Kinase"/>
</dbReference>
<dbReference type="Proteomes" id="UP000697998">
    <property type="component" value="Unassembled WGS sequence"/>
</dbReference>
<dbReference type="EMBL" id="JADJMH010000009">
    <property type="protein sequence ID" value="MBK7675305.1"/>
    <property type="molecule type" value="Genomic_DNA"/>
</dbReference>
<name>A0A935UHA3_9PROT</name>
<dbReference type="SMART" id="SM00382">
    <property type="entry name" value="AAA"/>
    <property type="match status" value="1"/>
</dbReference>
<dbReference type="InterPro" id="IPR027417">
    <property type="entry name" value="P-loop_NTPase"/>
</dbReference>
<evidence type="ECO:0000313" key="3">
    <source>
        <dbReference type="EMBL" id="MBK7675305.1"/>
    </source>
</evidence>
<dbReference type="InterPro" id="IPR005532">
    <property type="entry name" value="SUMF_dom"/>
</dbReference>
<accession>A0A935UHA3</accession>
<evidence type="ECO:0000313" key="4">
    <source>
        <dbReference type="Proteomes" id="UP000697998"/>
    </source>
</evidence>
<dbReference type="PANTHER" id="PTHR23150:SF19">
    <property type="entry name" value="FORMYLGLYCINE-GENERATING ENZYME"/>
    <property type="match status" value="1"/>
</dbReference>
<evidence type="ECO:0000259" key="2">
    <source>
        <dbReference type="PROSITE" id="PS50837"/>
    </source>
</evidence>
<dbReference type="GO" id="GO:0120147">
    <property type="term" value="F:formylglycine-generating oxidase activity"/>
    <property type="evidence" value="ECO:0007669"/>
    <property type="project" value="TreeGrafter"/>
</dbReference>
<proteinExistence type="predicted"/>
<reference evidence="3 4" key="1">
    <citation type="submission" date="2020-10" db="EMBL/GenBank/DDBJ databases">
        <title>Connecting structure to function with the recovery of over 1000 high-quality activated sludge metagenome-assembled genomes encoding full-length rRNA genes using long-read sequencing.</title>
        <authorList>
            <person name="Singleton C.M."/>
            <person name="Petriglieri F."/>
            <person name="Kristensen J.M."/>
            <person name="Kirkegaard R.H."/>
            <person name="Michaelsen T.Y."/>
            <person name="Andersen M.H."/>
            <person name="Karst S.M."/>
            <person name="Dueholm M.S."/>
            <person name="Nielsen P.H."/>
            <person name="Albertsen M."/>
        </authorList>
    </citation>
    <scope>NUCLEOTIDE SEQUENCE [LARGE SCALE GENOMIC DNA]</scope>
    <source>
        <strain evidence="3">EsbW_18-Q3-R4-48_BATAC.285</strain>
    </source>
</reference>
<gene>
    <name evidence="3" type="ORF">IPJ27_11405</name>
</gene>
<dbReference type="Gene3D" id="3.90.1580.10">
    <property type="entry name" value="paralog of FGE (formylglycine-generating enzyme)"/>
    <property type="match status" value="1"/>
</dbReference>
<sequence>MQVGRDNRGSIVSGTQIVNHYYQAAGSGAASRDEIARQVADYLLWLQARTQSIELRGIEQAGGAPIVVLPLETAYVPLRAHSLPRPGEAPARLAARGTARRGRPADDEIATNVAGESSGSEADVALNEVLGVGNRLAIIGGPGCGKTTVLLHMAWALASSLLAGEPEPARSRLGLTMAPGELPLPILVPLASFARYRRQLPAGAPANEKTLAHFISHHLISSEAPFDLPADFFVGLLRDGRNVLLLLDGLDEVANEGERAEVRQSVQNLVAGRSAMRVVVTCRTIAYRSGGTALGADFREIAVQALDHEQHIAPMVRQAYACIHPQDPVRRNERADDLLAGILRLEAERRQRVGEHADTLVDSSLLVRLLLIVHLNNRALPDQRADLFDKAINALLQVDYGRDETDNRELSTDWTLYRDMAQQLAFRMHQQGADQGREIEEPALRAILRAEPEFQPRLEDFVRHARQRGSVLEERDGAYRFLHLALQEFLVARYLSEVLGRDSREALLSFLAERIEEPWWREPILLLAGYQAGHAARSARELLRALAEAGSGANAKFAAAELAATAALEWRESGESLRADCARRIVSLLNDGDALAKSQPVVRARAGDRLAQLGDPRFDAQRFYLPADEMLGFVRIAADPGFIIGTRRQDVPRVSKVIGRKVPDDEINDVPTPTPEFWIARYPVTVAQFRAFVDATRFPIGDADALADPDSRPVRWVSWHEAEAWCDWLNQILPTSPACAGSPIARLVREQGWRIALPSELEREKAARGGLGGSVFPWADDVDPNRANYDDLQIGDTSVVGCFAANGFGLCDMVGNVGEWTRSIGLPYPYDATDPKREDLRRFPEIEVPINDSRHPRESGDPPFGPM</sequence>
<evidence type="ECO:0000256" key="1">
    <source>
        <dbReference type="SAM" id="MobiDB-lite"/>
    </source>
</evidence>
<dbReference type="InterPro" id="IPR003593">
    <property type="entry name" value="AAA+_ATPase"/>
</dbReference>
<dbReference type="Gene3D" id="3.40.50.300">
    <property type="entry name" value="P-loop containing nucleotide triphosphate hydrolases"/>
    <property type="match status" value="1"/>
</dbReference>
<dbReference type="Pfam" id="PF03781">
    <property type="entry name" value="FGE-sulfatase"/>
    <property type="match status" value="1"/>
</dbReference>
<dbReference type="SUPFAM" id="SSF52540">
    <property type="entry name" value="P-loop containing nucleoside triphosphate hydrolases"/>
    <property type="match status" value="1"/>
</dbReference>
<protein>
    <submittedName>
        <fullName evidence="3">SUMF1/EgtB/PvdO family nonheme iron enzyme</fullName>
    </submittedName>
</protein>
<feature type="domain" description="NACHT" evidence="2">
    <location>
        <begin position="134"/>
        <end position="284"/>
    </location>
</feature>
<feature type="region of interest" description="Disordered" evidence="1">
    <location>
        <begin position="839"/>
        <end position="867"/>
    </location>
</feature>
<dbReference type="InterPro" id="IPR007111">
    <property type="entry name" value="NACHT_NTPase"/>
</dbReference>
<dbReference type="PROSITE" id="PS50837">
    <property type="entry name" value="NACHT"/>
    <property type="match status" value="1"/>
</dbReference>
<dbReference type="InterPro" id="IPR042095">
    <property type="entry name" value="SUMF_sf"/>
</dbReference>
<comment type="caution">
    <text evidence="3">The sequence shown here is derived from an EMBL/GenBank/DDBJ whole genome shotgun (WGS) entry which is preliminary data.</text>
</comment>
<dbReference type="SUPFAM" id="SSF56436">
    <property type="entry name" value="C-type lectin-like"/>
    <property type="match status" value="1"/>
</dbReference>
<dbReference type="PANTHER" id="PTHR23150">
    <property type="entry name" value="SULFATASE MODIFYING FACTOR 1, 2"/>
    <property type="match status" value="1"/>
</dbReference>
<dbReference type="InterPro" id="IPR016187">
    <property type="entry name" value="CTDL_fold"/>
</dbReference>